<dbReference type="Pfam" id="PF07393">
    <property type="entry name" value="Sec10_HB"/>
    <property type="match status" value="1"/>
</dbReference>
<dbReference type="Gene3D" id="1.20.58.1970">
    <property type="match status" value="1"/>
</dbReference>
<dbReference type="AlphaFoldDB" id="A0A507D831"/>
<evidence type="ECO:0000259" key="1">
    <source>
        <dbReference type="Pfam" id="PF07393"/>
    </source>
</evidence>
<dbReference type="EMBL" id="QEAP01001309">
    <property type="protein sequence ID" value="TPX47428.1"/>
    <property type="molecule type" value="Genomic_DNA"/>
</dbReference>
<evidence type="ECO:0000313" key="3">
    <source>
        <dbReference type="Proteomes" id="UP000320333"/>
    </source>
</evidence>
<dbReference type="InterPro" id="IPR009976">
    <property type="entry name" value="Sec10-like"/>
</dbReference>
<sequence length="404" mass="45222">MAHKREVMSTFKKVLFAPVALGKAVGNTLGNAVMGSRYKNQTESLLDEPDAGWVESDPSTPTSALGPAMNETVTYHLDDGSIGSLVSLELCLTLMHMSKESLGRVLVITSNMDYALLKVNAGKVFVRLLQAVGDGHMNPAFRTAISRLENSQPVDNWSEKAVNVDSLQFFELVHIADLVHQMLDVYFTEDVRPWIDENDFLSDVMIEKKSYDRNSDDNVAHGMDKAIQVLVNQVDHILDTQQKPADYNPPNENVVYDFKPTAACSNVIACLNAHTRLLNGVTNKDTLEVFFGEVGIRLFNVICKNLKKQQVSQAGALQLICDMNKYHEWATTLRVASVSRLFLVLKELGSLYMADGGEELRNLVHDAERYQGALRPEEIYELLASRTDYKKIQKYVEAKECIIM</sequence>
<dbReference type="Proteomes" id="UP000320333">
    <property type="component" value="Unassembled WGS sequence"/>
</dbReference>
<dbReference type="GO" id="GO:0006887">
    <property type="term" value="P:exocytosis"/>
    <property type="evidence" value="ECO:0007669"/>
    <property type="project" value="TreeGrafter"/>
</dbReference>
<comment type="caution">
    <text evidence="2">The sequence shown here is derived from an EMBL/GenBank/DDBJ whole genome shotgun (WGS) entry which is preliminary data.</text>
</comment>
<dbReference type="GO" id="GO:0006893">
    <property type="term" value="P:Golgi to plasma membrane transport"/>
    <property type="evidence" value="ECO:0007669"/>
    <property type="project" value="TreeGrafter"/>
</dbReference>
<dbReference type="STRING" id="246404.A0A507D831"/>
<dbReference type="GO" id="GO:0000145">
    <property type="term" value="C:exocyst"/>
    <property type="evidence" value="ECO:0007669"/>
    <property type="project" value="TreeGrafter"/>
</dbReference>
<feature type="domain" description="Exocyst complex component Sec10-like alpha-helical bundle" evidence="1">
    <location>
        <begin position="75"/>
        <end position="393"/>
    </location>
</feature>
<dbReference type="OrthoDB" id="5554140at2759"/>
<organism evidence="2 3">
    <name type="scientific">Chytriomyces confervae</name>
    <dbReference type="NCBI Taxonomy" id="246404"/>
    <lineage>
        <taxon>Eukaryota</taxon>
        <taxon>Fungi</taxon>
        <taxon>Fungi incertae sedis</taxon>
        <taxon>Chytridiomycota</taxon>
        <taxon>Chytridiomycota incertae sedis</taxon>
        <taxon>Chytridiomycetes</taxon>
        <taxon>Chytridiales</taxon>
        <taxon>Chytriomycetaceae</taxon>
        <taxon>Chytriomyces</taxon>
    </lineage>
</organism>
<gene>
    <name evidence="2" type="ORF">CcCBS67573_g10256</name>
</gene>
<dbReference type="InterPro" id="IPR048627">
    <property type="entry name" value="Sec10_HB"/>
</dbReference>
<accession>A0A507D831</accession>
<dbReference type="PANTHER" id="PTHR12100:SF1">
    <property type="entry name" value="RECYCLIN-1"/>
    <property type="match status" value="1"/>
</dbReference>
<protein>
    <recommendedName>
        <fullName evidence="1">Exocyst complex component Sec10-like alpha-helical bundle domain-containing protein</fullName>
    </recommendedName>
</protein>
<dbReference type="PANTHER" id="PTHR12100">
    <property type="entry name" value="SEC10"/>
    <property type="match status" value="1"/>
</dbReference>
<proteinExistence type="predicted"/>
<name>A0A507D831_9FUNG</name>
<reference evidence="2 3" key="1">
    <citation type="journal article" date="2019" name="Sci. Rep.">
        <title>Comparative genomics of chytrid fungi reveal insights into the obligate biotrophic and pathogenic lifestyle of Synchytrium endobioticum.</title>
        <authorList>
            <person name="van de Vossenberg B.T.L.H."/>
            <person name="Warris S."/>
            <person name="Nguyen H.D.T."/>
            <person name="van Gent-Pelzer M.P.E."/>
            <person name="Joly D.L."/>
            <person name="van de Geest H.C."/>
            <person name="Bonants P.J.M."/>
            <person name="Smith D.S."/>
            <person name="Levesque C.A."/>
            <person name="van der Lee T.A.J."/>
        </authorList>
    </citation>
    <scope>NUCLEOTIDE SEQUENCE [LARGE SCALE GENOMIC DNA]</scope>
    <source>
        <strain evidence="2 3">CBS 675.73</strain>
    </source>
</reference>
<keyword evidence="3" id="KW-1185">Reference proteome</keyword>
<evidence type="ECO:0000313" key="2">
    <source>
        <dbReference type="EMBL" id="TPX47428.1"/>
    </source>
</evidence>